<feature type="compositionally biased region" description="Polar residues" evidence="11">
    <location>
        <begin position="350"/>
        <end position="367"/>
    </location>
</feature>
<evidence type="ECO:0000259" key="12">
    <source>
        <dbReference type="PROSITE" id="PS51075"/>
    </source>
</evidence>
<evidence type="ECO:0000256" key="1">
    <source>
        <dbReference type="ARBA" id="ARBA00005545"/>
    </source>
</evidence>
<dbReference type="FunFam" id="3.90.520.10:FF:000002">
    <property type="entry name" value="Mothers against decapentaplegic homolog"/>
    <property type="match status" value="1"/>
</dbReference>
<dbReference type="SUPFAM" id="SSF49879">
    <property type="entry name" value="SMAD/FHA domain"/>
    <property type="match status" value="1"/>
</dbReference>
<dbReference type="Pfam" id="PF03166">
    <property type="entry name" value="MH2"/>
    <property type="match status" value="1"/>
</dbReference>
<dbReference type="InterPro" id="IPR013790">
    <property type="entry name" value="Dwarfin"/>
</dbReference>
<dbReference type="Gene3D" id="3.90.520.10">
    <property type="entry name" value="SMAD MH1 domain"/>
    <property type="match status" value="1"/>
</dbReference>
<feature type="domain" description="MH2" evidence="13">
    <location>
        <begin position="474"/>
        <end position="697"/>
    </location>
</feature>
<feature type="coiled-coil region" evidence="10">
    <location>
        <begin position="65"/>
        <end position="92"/>
    </location>
</feature>
<protein>
    <recommendedName>
        <fullName evidence="9">Mothers against decapentaplegic homolog</fullName>
        <shortName evidence="9">MAD homolog</shortName>
        <shortName evidence="9">Mothers against DPP homolog</shortName>
    </recommendedName>
    <alternativeName>
        <fullName evidence="9">SMAD family member</fullName>
    </alternativeName>
</protein>
<dbReference type="SMART" id="SM00524">
    <property type="entry name" value="DWB"/>
    <property type="match status" value="1"/>
</dbReference>
<dbReference type="GO" id="GO:0009653">
    <property type="term" value="P:anatomical structure morphogenesis"/>
    <property type="evidence" value="ECO:0007669"/>
    <property type="project" value="TreeGrafter"/>
</dbReference>
<dbReference type="Proteomes" id="UP000504633">
    <property type="component" value="Unplaced"/>
</dbReference>
<comment type="subcellular location">
    <subcellularLocation>
        <location evidence="9">Cytoplasm</location>
    </subcellularLocation>
    <subcellularLocation>
        <location evidence="9">Nucleus</location>
    </subcellularLocation>
</comment>
<evidence type="ECO:0000256" key="11">
    <source>
        <dbReference type="SAM" id="MobiDB-lite"/>
    </source>
</evidence>
<dbReference type="OMA" id="FYPTPNW"/>
<evidence type="ECO:0000259" key="13">
    <source>
        <dbReference type="PROSITE" id="PS51076"/>
    </source>
</evidence>
<comment type="similarity">
    <text evidence="1 9">Belongs to the dwarfin/SMAD family.</text>
</comment>
<dbReference type="Gene3D" id="2.60.200.10">
    <property type="match status" value="1"/>
</dbReference>
<feature type="compositionally biased region" description="Low complexity" evidence="11">
    <location>
        <begin position="445"/>
        <end position="467"/>
    </location>
</feature>
<sequence length="697" mass="73188">MAGPAAGPPAHMYGAIAQQDIIVRDMVQMPPPPPSNAPTSADACLSIVHSLMCHRQGGESEGFAKRAIESLVKKLKEKRDELDSLITAITTNGAHPSKCVTIQRTLDGRLQVAGRKGFPHVIYARIWRWPDLHKNELKHVKYCAFAFDLKCDSVCVNPYHYERVVSPGIDLSGLSLQSGPSRLVKDEYSAGSLVGSMDIDGNDIGTIQHHPTQMVGPGGYGYPPQGPGPGEYAVPHGMPGMGAMNPGSGPVMAPPPPPTQAQSAQGNGVHHAQASSPTDPGTMAMQQQQPPPGGGPNGPNVANNSSGGAAGSAGQYYGAPPAGAQMQNVGNDVSKFSNSGNSGSGPTPVHAQQQNGYVPQPSSQGAGANSYGASQPPSAQQQASAGNQPNAGGAAQASGGAGGGGAAGTWTGPNTLTYTQSMQPPDPRSLPASYWSTSMPGDLASPQQAPPQQQQQQQQQQPRLLSRQPAPEYWCSIAYFELDTQVGETFKVPSAKPNVIIDGYVDPSGGNRFCLGALSNVHRTEQSERARLHIGKGVQLDLRGEGDVWLRCLSDNSVFVQSYYLDREAGRTPGDAVHKIYPAACIKVFDLRQCHQQMHSLATNAQAAAAAQAAAVAGVSNQQMGGGGRSITAAAGIGVDDLRRLCILRLSFVKGWGPDYPRQSIKETPCWIEVHLHRALQLLDEVLHAMPIDGAAA</sequence>
<evidence type="ECO:0000313" key="15">
    <source>
        <dbReference type="RefSeq" id="XP_023163561.2"/>
    </source>
</evidence>
<dbReference type="GO" id="GO:0000978">
    <property type="term" value="F:RNA polymerase II cis-regulatory region sequence-specific DNA binding"/>
    <property type="evidence" value="ECO:0007669"/>
    <property type="project" value="TreeGrafter"/>
</dbReference>
<evidence type="ECO:0000256" key="8">
    <source>
        <dbReference type="ARBA" id="ARBA00023242"/>
    </source>
</evidence>
<dbReference type="InterPro" id="IPR036578">
    <property type="entry name" value="SMAD_MH1_sf"/>
</dbReference>
<dbReference type="GO" id="GO:0005737">
    <property type="term" value="C:cytoplasm"/>
    <property type="evidence" value="ECO:0007669"/>
    <property type="project" value="UniProtKB-SubCell"/>
</dbReference>
<keyword evidence="2 9" id="KW-0963">Cytoplasm</keyword>
<feature type="region of interest" description="Disordered" evidence="11">
    <location>
        <begin position="216"/>
        <end position="467"/>
    </location>
</feature>
<dbReference type="InterPro" id="IPR001132">
    <property type="entry name" value="SMAD_dom_Dwarfin-type"/>
</dbReference>
<keyword evidence="5 9" id="KW-0805">Transcription regulation</keyword>
<dbReference type="GeneID" id="111594485"/>
<evidence type="ECO:0000256" key="9">
    <source>
        <dbReference type="RuleBase" id="RU361195"/>
    </source>
</evidence>
<evidence type="ECO:0000313" key="14">
    <source>
        <dbReference type="Proteomes" id="UP000504633"/>
    </source>
</evidence>
<keyword evidence="3" id="KW-0479">Metal-binding</keyword>
<dbReference type="GO" id="GO:0040024">
    <property type="term" value="P:dauer larval development"/>
    <property type="evidence" value="ECO:0007669"/>
    <property type="project" value="UniProtKB-ARBA"/>
</dbReference>
<evidence type="ECO:0000256" key="6">
    <source>
        <dbReference type="ARBA" id="ARBA00023125"/>
    </source>
</evidence>
<evidence type="ECO:0000256" key="7">
    <source>
        <dbReference type="ARBA" id="ARBA00023163"/>
    </source>
</evidence>
<dbReference type="GO" id="GO:0000981">
    <property type="term" value="F:DNA-binding transcription factor activity, RNA polymerase II-specific"/>
    <property type="evidence" value="ECO:0007669"/>
    <property type="project" value="TreeGrafter"/>
</dbReference>
<dbReference type="GO" id="GO:0046872">
    <property type="term" value="F:metal ion binding"/>
    <property type="evidence" value="ECO:0007669"/>
    <property type="project" value="UniProtKB-KW"/>
</dbReference>
<feature type="compositionally biased region" description="Polar residues" evidence="11">
    <location>
        <begin position="411"/>
        <end position="423"/>
    </location>
</feature>
<dbReference type="Pfam" id="PF03165">
    <property type="entry name" value="MH1"/>
    <property type="match status" value="1"/>
</dbReference>
<dbReference type="GO" id="GO:0030154">
    <property type="term" value="P:cell differentiation"/>
    <property type="evidence" value="ECO:0007669"/>
    <property type="project" value="TreeGrafter"/>
</dbReference>
<organism evidence="14 15">
    <name type="scientific">Drosophila hydei</name>
    <name type="common">Fruit fly</name>
    <dbReference type="NCBI Taxonomy" id="7224"/>
    <lineage>
        <taxon>Eukaryota</taxon>
        <taxon>Metazoa</taxon>
        <taxon>Ecdysozoa</taxon>
        <taxon>Arthropoda</taxon>
        <taxon>Hexapoda</taxon>
        <taxon>Insecta</taxon>
        <taxon>Pterygota</taxon>
        <taxon>Neoptera</taxon>
        <taxon>Endopterygota</taxon>
        <taxon>Diptera</taxon>
        <taxon>Brachycera</taxon>
        <taxon>Muscomorpha</taxon>
        <taxon>Ephydroidea</taxon>
        <taxon>Drosophilidae</taxon>
        <taxon>Drosophila</taxon>
    </lineage>
</organism>
<dbReference type="InterPro" id="IPR013019">
    <property type="entry name" value="MAD_homology_MH1"/>
</dbReference>
<evidence type="ECO:0000256" key="3">
    <source>
        <dbReference type="ARBA" id="ARBA00022723"/>
    </source>
</evidence>
<keyword evidence="6" id="KW-0238">DNA-binding</keyword>
<dbReference type="InterPro" id="IPR017855">
    <property type="entry name" value="SMAD-like_dom_sf"/>
</dbReference>
<feature type="domain" description="MH1" evidence="12">
    <location>
        <begin position="46"/>
        <end position="170"/>
    </location>
</feature>
<dbReference type="GO" id="GO:0051239">
    <property type="term" value="P:regulation of multicellular organismal process"/>
    <property type="evidence" value="ECO:0007669"/>
    <property type="project" value="UniProtKB-ARBA"/>
</dbReference>
<dbReference type="InterPro" id="IPR008984">
    <property type="entry name" value="SMAD_FHA_dom_sf"/>
</dbReference>
<dbReference type="CTD" id="43725"/>
<dbReference type="GO" id="GO:0060395">
    <property type="term" value="P:SMAD protein signal transduction"/>
    <property type="evidence" value="ECO:0007669"/>
    <property type="project" value="TreeGrafter"/>
</dbReference>
<proteinExistence type="inferred from homology"/>
<keyword evidence="4" id="KW-0862">Zinc</keyword>
<dbReference type="CDD" id="cd10498">
    <property type="entry name" value="MH2_SMAD_4"/>
    <property type="match status" value="1"/>
</dbReference>
<dbReference type="SUPFAM" id="SSF56366">
    <property type="entry name" value="SMAD MH1 domain"/>
    <property type="match status" value="1"/>
</dbReference>
<dbReference type="InterPro" id="IPR003619">
    <property type="entry name" value="MAD_homology1_Dwarfin-type"/>
</dbReference>
<dbReference type="CDD" id="cd10492">
    <property type="entry name" value="MH1_SMAD_4"/>
    <property type="match status" value="1"/>
</dbReference>
<dbReference type="GO" id="GO:0070411">
    <property type="term" value="F:I-SMAD binding"/>
    <property type="evidence" value="ECO:0007669"/>
    <property type="project" value="TreeGrafter"/>
</dbReference>
<dbReference type="OrthoDB" id="5875866at2759"/>
<feature type="compositionally biased region" description="Polar residues" evidence="11">
    <location>
        <begin position="326"/>
        <end position="336"/>
    </location>
</feature>
<dbReference type="SMART" id="SM00523">
    <property type="entry name" value="DWA"/>
    <property type="match status" value="1"/>
</dbReference>
<keyword evidence="14" id="KW-1185">Reference proteome</keyword>
<dbReference type="PANTHER" id="PTHR13703">
    <property type="entry name" value="SMAD"/>
    <property type="match status" value="1"/>
</dbReference>
<dbReference type="GO" id="GO:0071144">
    <property type="term" value="C:heteromeric SMAD protein complex"/>
    <property type="evidence" value="ECO:0007669"/>
    <property type="project" value="TreeGrafter"/>
</dbReference>
<dbReference type="AlphaFoldDB" id="A0A6J1LDX1"/>
<dbReference type="PANTHER" id="PTHR13703:SF45">
    <property type="entry name" value="MOTHERS AGAINST DECAPENTAPLEGIC HOMOLOG"/>
    <property type="match status" value="1"/>
</dbReference>
<keyword evidence="8 9" id="KW-0539">Nucleus</keyword>
<dbReference type="GO" id="GO:0030509">
    <property type="term" value="P:BMP signaling pathway"/>
    <property type="evidence" value="ECO:0007669"/>
    <property type="project" value="TreeGrafter"/>
</dbReference>
<evidence type="ECO:0000256" key="5">
    <source>
        <dbReference type="ARBA" id="ARBA00023015"/>
    </source>
</evidence>
<dbReference type="PROSITE" id="PS51076">
    <property type="entry name" value="MH2"/>
    <property type="match status" value="1"/>
</dbReference>
<dbReference type="PROSITE" id="PS51075">
    <property type="entry name" value="MH1"/>
    <property type="match status" value="1"/>
</dbReference>
<dbReference type="FunFam" id="2.60.200.10:FF:000002">
    <property type="entry name" value="Mothers against decapentaplegic homolog"/>
    <property type="match status" value="1"/>
</dbReference>
<keyword evidence="10" id="KW-0175">Coiled coil</keyword>
<dbReference type="RefSeq" id="XP_023163561.2">
    <property type="nucleotide sequence ID" value="XM_023307793.2"/>
</dbReference>
<name>A0A6J1LDX1_DROHY</name>
<evidence type="ECO:0000256" key="4">
    <source>
        <dbReference type="ARBA" id="ARBA00022833"/>
    </source>
</evidence>
<evidence type="ECO:0000256" key="10">
    <source>
        <dbReference type="SAM" id="Coils"/>
    </source>
</evidence>
<accession>A0A6J1LDX1</accession>
<gene>
    <name evidence="15" type="primary">LOC111594485</name>
</gene>
<feature type="compositionally biased region" description="Low complexity" evidence="11">
    <location>
        <begin position="372"/>
        <end position="398"/>
    </location>
</feature>
<evidence type="ECO:0000256" key="2">
    <source>
        <dbReference type="ARBA" id="ARBA00022490"/>
    </source>
</evidence>
<feature type="compositionally biased region" description="Low complexity" evidence="11">
    <location>
        <begin position="298"/>
        <end position="325"/>
    </location>
</feature>
<reference evidence="15" key="1">
    <citation type="submission" date="2025-08" db="UniProtKB">
        <authorList>
            <consortium name="RefSeq"/>
        </authorList>
    </citation>
    <scope>IDENTIFICATION</scope>
    <source>
        <strain evidence="15">15085-1641.00</strain>
        <tissue evidence="15">Whole body</tissue>
    </source>
</reference>
<dbReference type="GO" id="GO:0050793">
    <property type="term" value="P:regulation of developmental process"/>
    <property type="evidence" value="ECO:0007669"/>
    <property type="project" value="UniProtKB-ARBA"/>
</dbReference>
<keyword evidence="7 9" id="KW-0804">Transcription</keyword>